<evidence type="ECO:0000256" key="1">
    <source>
        <dbReference type="SAM" id="MobiDB-lite"/>
    </source>
</evidence>
<evidence type="ECO:0000313" key="3">
    <source>
        <dbReference type="Proteomes" id="UP001159363"/>
    </source>
</evidence>
<gene>
    <name evidence="2" type="ORF">PR048_030564</name>
</gene>
<accession>A0ABQ9G9B7</accession>
<organism evidence="2 3">
    <name type="scientific">Dryococelus australis</name>
    <dbReference type="NCBI Taxonomy" id="614101"/>
    <lineage>
        <taxon>Eukaryota</taxon>
        <taxon>Metazoa</taxon>
        <taxon>Ecdysozoa</taxon>
        <taxon>Arthropoda</taxon>
        <taxon>Hexapoda</taxon>
        <taxon>Insecta</taxon>
        <taxon>Pterygota</taxon>
        <taxon>Neoptera</taxon>
        <taxon>Polyneoptera</taxon>
        <taxon>Phasmatodea</taxon>
        <taxon>Verophasmatodea</taxon>
        <taxon>Anareolatae</taxon>
        <taxon>Phasmatidae</taxon>
        <taxon>Eurycanthinae</taxon>
        <taxon>Dryococelus</taxon>
    </lineage>
</organism>
<name>A0ABQ9G9B7_9NEOP</name>
<sequence length="233" mass="25884">MAWGVISYDSRIPVVMIEGTLTALQYVQEILRACVKAVHDKPMRVAEVNMERRPRGPADQRHRPARFPNCENPVTRPGIEPGSPWWEASVLIAQPPWPLKDTKPGPLPELRERMENRLGSHQRTRQAIGLRGSYLFGVLNLTCSQGGDQFPLDDGILEVGVQRWIYMNNRARDAYLGQESRRVTDDARGGKVLERYRSATSNSTRASGGGDAVTEMGAVQQQSTCACGLEEVG</sequence>
<dbReference type="Proteomes" id="UP001159363">
    <property type="component" value="Chromosome 13"/>
</dbReference>
<evidence type="ECO:0000313" key="2">
    <source>
        <dbReference type="EMBL" id="KAJ8869018.1"/>
    </source>
</evidence>
<protein>
    <submittedName>
        <fullName evidence="2">Uncharacterized protein</fullName>
    </submittedName>
</protein>
<feature type="compositionally biased region" description="Basic and acidic residues" evidence="1">
    <location>
        <begin position="50"/>
        <end position="62"/>
    </location>
</feature>
<dbReference type="EMBL" id="JARBHB010000014">
    <property type="protein sequence ID" value="KAJ8869018.1"/>
    <property type="molecule type" value="Genomic_DNA"/>
</dbReference>
<keyword evidence="3" id="KW-1185">Reference proteome</keyword>
<proteinExistence type="predicted"/>
<feature type="region of interest" description="Disordered" evidence="1">
    <location>
        <begin position="50"/>
        <end position="74"/>
    </location>
</feature>
<reference evidence="2 3" key="1">
    <citation type="submission" date="2023-02" db="EMBL/GenBank/DDBJ databases">
        <title>LHISI_Scaffold_Assembly.</title>
        <authorList>
            <person name="Stuart O.P."/>
            <person name="Cleave R."/>
            <person name="Magrath M.J.L."/>
            <person name="Mikheyev A.S."/>
        </authorList>
    </citation>
    <scope>NUCLEOTIDE SEQUENCE [LARGE SCALE GENOMIC DNA]</scope>
    <source>
        <strain evidence="2">Daus_M_001</strain>
        <tissue evidence="2">Leg muscle</tissue>
    </source>
</reference>
<comment type="caution">
    <text evidence="2">The sequence shown here is derived from an EMBL/GenBank/DDBJ whole genome shotgun (WGS) entry which is preliminary data.</text>
</comment>